<dbReference type="RefSeq" id="XP_012652712.1">
    <property type="nucleotide sequence ID" value="XM_012797258.1"/>
</dbReference>
<evidence type="ECO:0000313" key="1">
    <source>
        <dbReference type="EMBL" id="EWS74711.1"/>
    </source>
</evidence>
<evidence type="ECO:0000313" key="2">
    <source>
        <dbReference type="Proteomes" id="UP000009168"/>
    </source>
</evidence>
<organism evidence="1 2">
    <name type="scientific">Tetrahymena thermophila (strain SB210)</name>
    <dbReference type="NCBI Taxonomy" id="312017"/>
    <lineage>
        <taxon>Eukaryota</taxon>
        <taxon>Sar</taxon>
        <taxon>Alveolata</taxon>
        <taxon>Ciliophora</taxon>
        <taxon>Intramacronucleata</taxon>
        <taxon>Oligohymenophorea</taxon>
        <taxon>Hymenostomatida</taxon>
        <taxon>Tetrahymenina</taxon>
        <taxon>Tetrahymenidae</taxon>
        <taxon>Tetrahymena</taxon>
    </lineage>
</organism>
<proteinExistence type="predicted"/>
<dbReference type="AlphaFoldDB" id="W7XIJ8"/>
<dbReference type="InParanoid" id="W7XIJ8"/>
<gene>
    <name evidence="1" type="ORF">TTHERM_000223441</name>
</gene>
<dbReference type="KEGG" id="tet:TTHERM_000223441"/>
<keyword evidence="2" id="KW-1185">Reference proteome</keyword>
<dbReference type="GeneID" id="24437885"/>
<sequence>MLRFHFQYLSIIHQNTTCTHYYLVRCSTYKISHRFSKLKDCHNMFAKVNLMYNYFSKNMLKGSIANINLKLYLYKLCNFKSNFSMYSNLNRLLFSNKLHLDLYYSMSYQINIAMADMKDKFLQCFSMLNIQKSHSYSKYLIANINQISKRYKNLQNLCNSHIQLNHTNNKYCYYHSMLNFVQSYSIYCYKDNNLQYIICKFTMLNHKTCNSSHYNLSKQMLCCHNICHLILLKYINHYMNKDRQPYKLSISFFKSQSKFSKQNSRASNFNMSKDLQQFMYKQFMVARKISMFC</sequence>
<dbReference type="EMBL" id="GG662718">
    <property type="protein sequence ID" value="EWS74711.1"/>
    <property type="molecule type" value="Genomic_DNA"/>
</dbReference>
<reference evidence="2" key="1">
    <citation type="journal article" date="2006" name="PLoS Biol.">
        <title>Macronuclear genome sequence of the ciliate Tetrahymena thermophila, a model eukaryote.</title>
        <authorList>
            <person name="Eisen J.A."/>
            <person name="Coyne R.S."/>
            <person name="Wu M."/>
            <person name="Wu D."/>
            <person name="Thiagarajan M."/>
            <person name="Wortman J.R."/>
            <person name="Badger J.H."/>
            <person name="Ren Q."/>
            <person name="Amedeo P."/>
            <person name="Jones K.M."/>
            <person name="Tallon L.J."/>
            <person name="Delcher A.L."/>
            <person name="Salzberg S.L."/>
            <person name="Silva J.C."/>
            <person name="Haas B.J."/>
            <person name="Majoros W.H."/>
            <person name="Farzad M."/>
            <person name="Carlton J.M."/>
            <person name="Smith R.K. Jr."/>
            <person name="Garg J."/>
            <person name="Pearlman R.E."/>
            <person name="Karrer K.M."/>
            <person name="Sun L."/>
            <person name="Manning G."/>
            <person name="Elde N.C."/>
            <person name="Turkewitz A.P."/>
            <person name="Asai D.J."/>
            <person name="Wilkes D.E."/>
            <person name="Wang Y."/>
            <person name="Cai H."/>
            <person name="Collins K."/>
            <person name="Stewart B.A."/>
            <person name="Lee S.R."/>
            <person name="Wilamowska K."/>
            <person name="Weinberg Z."/>
            <person name="Ruzzo W.L."/>
            <person name="Wloga D."/>
            <person name="Gaertig J."/>
            <person name="Frankel J."/>
            <person name="Tsao C.-C."/>
            <person name="Gorovsky M.A."/>
            <person name="Keeling P.J."/>
            <person name="Waller R.F."/>
            <person name="Patron N.J."/>
            <person name="Cherry J.M."/>
            <person name="Stover N.A."/>
            <person name="Krieger C.J."/>
            <person name="del Toro C."/>
            <person name="Ryder H.F."/>
            <person name="Williamson S.C."/>
            <person name="Barbeau R.A."/>
            <person name="Hamilton E.P."/>
            <person name="Orias E."/>
        </authorList>
    </citation>
    <scope>NUCLEOTIDE SEQUENCE [LARGE SCALE GENOMIC DNA]</scope>
    <source>
        <strain evidence="2">SB210</strain>
    </source>
</reference>
<protein>
    <submittedName>
        <fullName evidence="1">Uncharacterized protein</fullName>
    </submittedName>
</protein>
<accession>W7XIJ8</accession>
<name>W7XIJ8_TETTS</name>
<dbReference type="Proteomes" id="UP000009168">
    <property type="component" value="Unassembled WGS sequence"/>
</dbReference>